<reference evidence="1 2" key="1">
    <citation type="submission" date="2017-02" db="EMBL/GenBank/DDBJ databases">
        <authorList>
            <person name="Peterson S.W."/>
        </authorList>
    </citation>
    <scope>NUCLEOTIDE SEQUENCE [LARGE SCALE GENOMIC DNA]</scope>
    <source>
        <strain evidence="1 2">ATCC 27749</strain>
    </source>
</reference>
<dbReference type="STRING" id="745368.SAMN02745178_01914"/>
<gene>
    <name evidence="1" type="ORF">SAMN02745178_01914</name>
</gene>
<dbReference type="GeneID" id="93338368"/>
<dbReference type="Proteomes" id="UP000190286">
    <property type="component" value="Unassembled WGS sequence"/>
</dbReference>
<accession>A0A1T4XIY7</accession>
<proteinExistence type="predicted"/>
<dbReference type="AlphaFoldDB" id="A0A1T4XIY7"/>
<name>A0A1T4XIY7_9FIRM</name>
<dbReference type="RefSeq" id="WP_078784823.1">
    <property type="nucleotide sequence ID" value="NZ_FUYF01000010.1"/>
</dbReference>
<protein>
    <submittedName>
        <fullName evidence="1">Uncharacterized protein</fullName>
    </submittedName>
</protein>
<dbReference type="OrthoDB" id="2073595at2"/>
<evidence type="ECO:0000313" key="1">
    <source>
        <dbReference type="EMBL" id="SKA89051.1"/>
    </source>
</evidence>
<organism evidence="1 2">
    <name type="scientific">Gemmiger formicilis</name>
    <dbReference type="NCBI Taxonomy" id="745368"/>
    <lineage>
        <taxon>Bacteria</taxon>
        <taxon>Bacillati</taxon>
        <taxon>Bacillota</taxon>
        <taxon>Clostridia</taxon>
        <taxon>Eubacteriales</taxon>
        <taxon>Gemmiger</taxon>
    </lineage>
</organism>
<sequence>MENTDKNRKKRWLLLVLLLLLLLLLLLGVLFCRKKPQATDTAPAPESSVSTPAGGGTVSLTYSDAAGIDLTAGQVTLLFANPEKSGWDASVCLVVGECEAARSDLLAPGEQVTQLALLDGVEKDLTAGSCSGTLKVSFYHPQTGAKAMLDAEIPVTVTVTG</sequence>
<keyword evidence="2" id="KW-1185">Reference proteome</keyword>
<evidence type="ECO:0000313" key="2">
    <source>
        <dbReference type="Proteomes" id="UP000190286"/>
    </source>
</evidence>
<dbReference type="EMBL" id="FUYF01000010">
    <property type="protein sequence ID" value="SKA89051.1"/>
    <property type="molecule type" value="Genomic_DNA"/>
</dbReference>